<accession>A0A448WI75</accession>
<feature type="repeat" description="Filamin" evidence="3">
    <location>
        <begin position="1"/>
        <end position="101"/>
    </location>
</feature>
<evidence type="ECO:0000256" key="4">
    <source>
        <dbReference type="SAM" id="MobiDB-lite"/>
    </source>
</evidence>
<dbReference type="Proteomes" id="UP000784294">
    <property type="component" value="Unassembled WGS sequence"/>
</dbReference>
<dbReference type="PANTHER" id="PTHR38537:SF8">
    <property type="entry name" value="FILAMIN-A"/>
    <property type="match status" value="1"/>
</dbReference>
<evidence type="ECO:0000256" key="2">
    <source>
        <dbReference type="ARBA" id="ARBA00022737"/>
    </source>
</evidence>
<sequence length="158" mass="16284">MKIGRPIAFTVRHRESAGRLEACVLSPSGTKEAALVQAIDRDQFAVRFLPREPGPHLIHVWLANVGLGTDDRLGDGGSSNGLGSGPGQGADIPGSPFRILVDRGSVIGSGPGSGTGRASTPADPSMVNASGQGLVQATVGKHLICGKANKRIMQNLEN</sequence>
<proteinExistence type="inferred from homology"/>
<feature type="region of interest" description="Disordered" evidence="4">
    <location>
        <begin position="108"/>
        <end position="129"/>
    </location>
</feature>
<comment type="caution">
    <text evidence="5">The sequence shown here is derived from an EMBL/GenBank/DDBJ whole genome shotgun (WGS) entry which is preliminary data.</text>
</comment>
<name>A0A448WI75_9PLAT</name>
<dbReference type="PROSITE" id="PS50194">
    <property type="entry name" value="FILAMIN_REPEAT"/>
    <property type="match status" value="1"/>
</dbReference>
<dbReference type="GO" id="GO:0030036">
    <property type="term" value="P:actin cytoskeleton organization"/>
    <property type="evidence" value="ECO:0007669"/>
    <property type="project" value="InterPro"/>
</dbReference>
<dbReference type="InterPro" id="IPR044801">
    <property type="entry name" value="Filamin"/>
</dbReference>
<feature type="region of interest" description="Disordered" evidence="4">
    <location>
        <begin position="72"/>
        <end position="95"/>
    </location>
</feature>
<dbReference type="AlphaFoldDB" id="A0A448WI75"/>
<dbReference type="GO" id="GO:0051015">
    <property type="term" value="F:actin filament binding"/>
    <property type="evidence" value="ECO:0007669"/>
    <property type="project" value="InterPro"/>
</dbReference>
<dbReference type="InterPro" id="IPR017868">
    <property type="entry name" value="Filamin/ABP280_repeat-like"/>
</dbReference>
<reference evidence="5" key="1">
    <citation type="submission" date="2018-11" db="EMBL/GenBank/DDBJ databases">
        <authorList>
            <consortium name="Pathogen Informatics"/>
        </authorList>
    </citation>
    <scope>NUCLEOTIDE SEQUENCE</scope>
</reference>
<organism evidence="5 6">
    <name type="scientific">Protopolystoma xenopodis</name>
    <dbReference type="NCBI Taxonomy" id="117903"/>
    <lineage>
        <taxon>Eukaryota</taxon>
        <taxon>Metazoa</taxon>
        <taxon>Spiralia</taxon>
        <taxon>Lophotrochozoa</taxon>
        <taxon>Platyhelminthes</taxon>
        <taxon>Monogenea</taxon>
        <taxon>Polyopisthocotylea</taxon>
        <taxon>Polystomatidea</taxon>
        <taxon>Polystomatidae</taxon>
        <taxon>Protopolystoma</taxon>
    </lineage>
</organism>
<dbReference type="SMART" id="SM00557">
    <property type="entry name" value="IG_FLMN"/>
    <property type="match status" value="1"/>
</dbReference>
<dbReference type="InterPro" id="IPR001298">
    <property type="entry name" value="Filamin/ABP280_rpt"/>
</dbReference>
<evidence type="ECO:0000256" key="3">
    <source>
        <dbReference type="PROSITE-ProRule" id="PRU00087"/>
    </source>
</evidence>
<evidence type="ECO:0000313" key="6">
    <source>
        <dbReference type="Proteomes" id="UP000784294"/>
    </source>
</evidence>
<dbReference type="Pfam" id="PF00630">
    <property type="entry name" value="Filamin"/>
    <property type="match status" value="1"/>
</dbReference>
<dbReference type="InterPro" id="IPR013783">
    <property type="entry name" value="Ig-like_fold"/>
</dbReference>
<keyword evidence="6" id="KW-1185">Reference proteome</keyword>
<comment type="similarity">
    <text evidence="1">Belongs to the filamin family.</text>
</comment>
<dbReference type="EMBL" id="CAAALY010014510">
    <property type="protein sequence ID" value="VEL12345.1"/>
    <property type="molecule type" value="Genomic_DNA"/>
</dbReference>
<gene>
    <name evidence="5" type="ORF">PXEA_LOCUS5785</name>
</gene>
<dbReference type="SUPFAM" id="SSF81296">
    <property type="entry name" value="E set domains"/>
    <property type="match status" value="1"/>
</dbReference>
<dbReference type="InterPro" id="IPR014756">
    <property type="entry name" value="Ig_E-set"/>
</dbReference>
<feature type="compositionally biased region" description="Gly residues" evidence="4">
    <location>
        <begin position="75"/>
        <end position="88"/>
    </location>
</feature>
<keyword evidence="2" id="KW-0677">Repeat</keyword>
<dbReference type="PANTHER" id="PTHR38537">
    <property type="entry name" value="JITTERBUG, ISOFORM N"/>
    <property type="match status" value="1"/>
</dbReference>
<dbReference type="Gene3D" id="2.60.40.10">
    <property type="entry name" value="Immunoglobulins"/>
    <property type="match status" value="1"/>
</dbReference>
<dbReference type="OrthoDB" id="5334309at2759"/>
<evidence type="ECO:0000313" key="5">
    <source>
        <dbReference type="EMBL" id="VEL12345.1"/>
    </source>
</evidence>
<evidence type="ECO:0000256" key="1">
    <source>
        <dbReference type="ARBA" id="ARBA00009238"/>
    </source>
</evidence>
<protein>
    <submittedName>
        <fullName evidence="5">Uncharacterized protein</fullName>
    </submittedName>
</protein>